<dbReference type="AlphaFoldDB" id="A0AAV6I7B8"/>
<evidence type="ECO:0000313" key="1">
    <source>
        <dbReference type="EMBL" id="KAG5523412.1"/>
    </source>
</evidence>
<proteinExistence type="predicted"/>
<dbReference type="Proteomes" id="UP000823749">
    <property type="component" value="Chromosome 12"/>
</dbReference>
<reference evidence="1" key="1">
    <citation type="submission" date="2020-08" db="EMBL/GenBank/DDBJ databases">
        <title>Plant Genome Project.</title>
        <authorList>
            <person name="Zhang R.-G."/>
        </authorList>
    </citation>
    <scope>NUCLEOTIDE SEQUENCE</scope>
    <source>
        <strain evidence="1">WSP0</strain>
        <tissue evidence="1">Leaf</tissue>
    </source>
</reference>
<dbReference type="EMBL" id="JACTNZ010000012">
    <property type="protein sequence ID" value="KAG5523412.1"/>
    <property type="molecule type" value="Genomic_DNA"/>
</dbReference>
<organism evidence="1 2">
    <name type="scientific">Rhododendron griersonianum</name>
    <dbReference type="NCBI Taxonomy" id="479676"/>
    <lineage>
        <taxon>Eukaryota</taxon>
        <taxon>Viridiplantae</taxon>
        <taxon>Streptophyta</taxon>
        <taxon>Embryophyta</taxon>
        <taxon>Tracheophyta</taxon>
        <taxon>Spermatophyta</taxon>
        <taxon>Magnoliopsida</taxon>
        <taxon>eudicotyledons</taxon>
        <taxon>Gunneridae</taxon>
        <taxon>Pentapetalae</taxon>
        <taxon>asterids</taxon>
        <taxon>Ericales</taxon>
        <taxon>Ericaceae</taxon>
        <taxon>Ericoideae</taxon>
        <taxon>Rhodoreae</taxon>
        <taxon>Rhododendron</taxon>
    </lineage>
</organism>
<sequence length="97" mass="10870">MEMKPENSVSCSVSFVIPATTDDDVDSRLLKIAMGPLPTHWVVGNLTEEGREFWWQPDGDNCRPCLGFGIGYRRESARVSKEKRRFLVVVVVVVSGD</sequence>
<keyword evidence="2" id="KW-1185">Reference proteome</keyword>
<name>A0AAV6I7B8_9ERIC</name>
<comment type="caution">
    <text evidence="1">The sequence shown here is derived from an EMBL/GenBank/DDBJ whole genome shotgun (WGS) entry which is preliminary data.</text>
</comment>
<accession>A0AAV6I7B8</accession>
<gene>
    <name evidence="1" type="ORF">RHGRI_035275</name>
</gene>
<evidence type="ECO:0000313" key="2">
    <source>
        <dbReference type="Proteomes" id="UP000823749"/>
    </source>
</evidence>
<protein>
    <submittedName>
        <fullName evidence="1">Uncharacterized protein</fullName>
    </submittedName>
</protein>